<evidence type="ECO:0000256" key="1">
    <source>
        <dbReference type="SAM" id="MobiDB-lite"/>
    </source>
</evidence>
<dbReference type="AlphaFoldDB" id="A0A0X3VM67"/>
<accession>A0A0X3VM67</accession>
<organism evidence="2 3">
    <name type="scientific">Streptomyces regalis</name>
    <dbReference type="NCBI Taxonomy" id="68262"/>
    <lineage>
        <taxon>Bacteria</taxon>
        <taxon>Bacillati</taxon>
        <taxon>Actinomycetota</taxon>
        <taxon>Actinomycetes</taxon>
        <taxon>Kitasatosporales</taxon>
        <taxon>Streptomycetaceae</taxon>
        <taxon>Streptomyces</taxon>
    </lineage>
</organism>
<gene>
    <name evidence="2" type="ORF">ADL12_02950</name>
</gene>
<name>A0A0X3VM67_9ACTN</name>
<feature type="region of interest" description="Disordered" evidence="1">
    <location>
        <begin position="35"/>
        <end position="91"/>
    </location>
</feature>
<proteinExistence type="predicted"/>
<dbReference type="Proteomes" id="UP000053923">
    <property type="component" value="Unassembled WGS sequence"/>
</dbReference>
<dbReference type="EMBL" id="LLZG01000009">
    <property type="protein sequence ID" value="KUL45748.1"/>
    <property type="molecule type" value="Genomic_DNA"/>
</dbReference>
<evidence type="ECO:0000313" key="3">
    <source>
        <dbReference type="Proteomes" id="UP000053923"/>
    </source>
</evidence>
<reference evidence="3" key="1">
    <citation type="submission" date="2015-10" db="EMBL/GenBank/DDBJ databases">
        <authorList>
            <person name="Ju K.-S."/>
            <person name="Doroghazi J.R."/>
            <person name="Metcalf W.W."/>
        </authorList>
    </citation>
    <scope>NUCLEOTIDE SEQUENCE [LARGE SCALE GENOMIC DNA]</scope>
    <source>
        <strain evidence="3">NRRL 3151</strain>
    </source>
</reference>
<keyword evidence="3" id="KW-1185">Reference proteome</keyword>
<protein>
    <submittedName>
        <fullName evidence="2">Uncharacterized protein</fullName>
    </submittedName>
</protein>
<sequence>MTSPSKVSVNTMKCIRPFVPIADIAFTENRLPGRRTTGVHPLAPQVMSQTPVRDGIAQPSHWSRHNGMTRSLPDGFVRTGAQPGMEGLTVS</sequence>
<evidence type="ECO:0000313" key="2">
    <source>
        <dbReference type="EMBL" id="KUL45748.1"/>
    </source>
</evidence>
<comment type="caution">
    <text evidence="2">The sequence shown here is derived from an EMBL/GenBank/DDBJ whole genome shotgun (WGS) entry which is preliminary data.</text>
</comment>